<dbReference type="EMBL" id="JH993015">
    <property type="protein sequence ID" value="EKX42677.1"/>
    <property type="molecule type" value="Genomic_DNA"/>
</dbReference>
<dbReference type="Proteomes" id="UP000011087">
    <property type="component" value="Unassembled WGS sequence"/>
</dbReference>
<dbReference type="PROSITE" id="PS51450">
    <property type="entry name" value="LRR"/>
    <property type="match status" value="1"/>
</dbReference>
<feature type="compositionally biased region" description="Polar residues" evidence="1">
    <location>
        <begin position="407"/>
        <end position="419"/>
    </location>
</feature>
<reference evidence="3" key="3">
    <citation type="submission" date="2015-06" db="UniProtKB">
        <authorList>
            <consortium name="EnsemblProtists"/>
        </authorList>
    </citation>
    <scope>IDENTIFICATION</scope>
</reference>
<feature type="region of interest" description="Disordered" evidence="1">
    <location>
        <begin position="229"/>
        <end position="269"/>
    </location>
</feature>
<feature type="compositionally biased region" description="Basic and acidic residues" evidence="1">
    <location>
        <begin position="395"/>
        <end position="406"/>
    </location>
</feature>
<dbReference type="GeneID" id="17299380"/>
<proteinExistence type="predicted"/>
<dbReference type="AlphaFoldDB" id="L1J2Y5"/>
<dbReference type="EnsemblProtists" id="EKX42677">
    <property type="protein sequence ID" value="EKX42677"/>
    <property type="gene ID" value="GUITHDRAFT_141077"/>
</dbReference>
<dbReference type="HOGENOM" id="CLU_299661_0_0_1"/>
<feature type="region of interest" description="Disordered" evidence="1">
    <location>
        <begin position="319"/>
        <end position="345"/>
    </location>
</feature>
<gene>
    <name evidence="2" type="ORF">GUITHDRAFT_141077</name>
</gene>
<dbReference type="InterPro" id="IPR001611">
    <property type="entry name" value="Leu-rich_rpt"/>
</dbReference>
<evidence type="ECO:0000313" key="4">
    <source>
        <dbReference type="Proteomes" id="UP000011087"/>
    </source>
</evidence>
<dbReference type="SUPFAM" id="SSF52047">
    <property type="entry name" value="RNI-like"/>
    <property type="match status" value="1"/>
</dbReference>
<evidence type="ECO:0000313" key="3">
    <source>
        <dbReference type="EnsemblProtists" id="EKX42677"/>
    </source>
</evidence>
<feature type="region of interest" description="Disordered" evidence="1">
    <location>
        <begin position="1"/>
        <end position="49"/>
    </location>
</feature>
<reference evidence="4" key="2">
    <citation type="submission" date="2012-11" db="EMBL/GenBank/DDBJ databases">
        <authorList>
            <person name="Kuo A."/>
            <person name="Curtis B.A."/>
            <person name="Tanifuji G."/>
            <person name="Burki F."/>
            <person name="Gruber A."/>
            <person name="Irimia M."/>
            <person name="Maruyama S."/>
            <person name="Arias M.C."/>
            <person name="Ball S.G."/>
            <person name="Gile G.H."/>
            <person name="Hirakawa Y."/>
            <person name="Hopkins J.F."/>
            <person name="Rensing S.A."/>
            <person name="Schmutz J."/>
            <person name="Symeonidi A."/>
            <person name="Elias M."/>
            <person name="Eveleigh R.J."/>
            <person name="Herman E.K."/>
            <person name="Klute M.J."/>
            <person name="Nakayama T."/>
            <person name="Obornik M."/>
            <person name="Reyes-Prieto A."/>
            <person name="Armbrust E.V."/>
            <person name="Aves S.J."/>
            <person name="Beiko R.G."/>
            <person name="Coutinho P."/>
            <person name="Dacks J.B."/>
            <person name="Durnford D.G."/>
            <person name="Fast N.M."/>
            <person name="Green B.R."/>
            <person name="Grisdale C."/>
            <person name="Hempe F."/>
            <person name="Henrissat B."/>
            <person name="Hoppner M.P."/>
            <person name="Ishida K.-I."/>
            <person name="Kim E."/>
            <person name="Koreny L."/>
            <person name="Kroth P.G."/>
            <person name="Liu Y."/>
            <person name="Malik S.-B."/>
            <person name="Maier U.G."/>
            <person name="McRose D."/>
            <person name="Mock T."/>
            <person name="Neilson J.A."/>
            <person name="Onodera N.T."/>
            <person name="Poole A.M."/>
            <person name="Pritham E.J."/>
            <person name="Richards T.A."/>
            <person name="Rocap G."/>
            <person name="Roy S.W."/>
            <person name="Sarai C."/>
            <person name="Schaack S."/>
            <person name="Shirato S."/>
            <person name="Slamovits C.H."/>
            <person name="Spencer D.F."/>
            <person name="Suzuki S."/>
            <person name="Worden A.Z."/>
            <person name="Zauner S."/>
            <person name="Barry K."/>
            <person name="Bell C."/>
            <person name="Bharti A.K."/>
            <person name="Crow J.A."/>
            <person name="Grimwood J."/>
            <person name="Kramer R."/>
            <person name="Lindquist E."/>
            <person name="Lucas S."/>
            <person name="Salamov A."/>
            <person name="McFadden G.I."/>
            <person name="Lane C.E."/>
            <person name="Keeling P.J."/>
            <person name="Gray M.W."/>
            <person name="Grigoriev I.V."/>
            <person name="Archibald J.M."/>
        </authorList>
    </citation>
    <scope>NUCLEOTIDE SEQUENCE</scope>
    <source>
        <strain evidence="4">CCMP2712</strain>
    </source>
</reference>
<dbReference type="PaxDb" id="55529-EKX42677"/>
<dbReference type="KEGG" id="gtt:GUITHDRAFT_141077"/>
<name>L1J2Y5_GUITC</name>
<organism evidence="2">
    <name type="scientific">Guillardia theta (strain CCMP2712)</name>
    <name type="common">Cryptophyte</name>
    <dbReference type="NCBI Taxonomy" id="905079"/>
    <lineage>
        <taxon>Eukaryota</taxon>
        <taxon>Cryptophyceae</taxon>
        <taxon>Pyrenomonadales</taxon>
        <taxon>Geminigeraceae</taxon>
        <taxon>Guillardia</taxon>
    </lineage>
</organism>
<dbReference type="RefSeq" id="XP_005829657.1">
    <property type="nucleotide sequence ID" value="XM_005829600.1"/>
</dbReference>
<evidence type="ECO:0000313" key="2">
    <source>
        <dbReference type="EMBL" id="EKX42677.1"/>
    </source>
</evidence>
<evidence type="ECO:0000256" key="1">
    <source>
        <dbReference type="SAM" id="MobiDB-lite"/>
    </source>
</evidence>
<keyword evidence="4" id="KW-1185">Reference proteome</keyword>
<dbReference type="InterPro" id="IPR032675">
    <property type="entry name" value="LRR_dom_sf"/>
</dbReference>
<sequence>MAHGGPQHHVAPQTSRRSSQSSDDSDDQSVSGGLQGLQHADSSRKTSMNRMKNSTVAILMPKLRNWSLHSVGFSTKYVYKHEEQLIAFLKMWKTYVKQFGGNHSRLGLEVEPKVGQVVYPTADADESVHTDAHDMAGKISKIEQQHDALCCWVEWFYDGKEYGPYELPNRKSSWLLQTNNDSSRRFTFLFLASDSDMKVKPYPLQLATTEQTREAQEHVSSKEIMQTIMQRQDSIHHSESDSEESEADGASKQSTHHPPSDVPMTISRTSSTGYTLSALLKRTESSAMGPQGPRSPFPAPSPLLYRTPSKSTYAASAFERKQSSSMCSMRSDPDMSDPSTLDRTNSTNYMESMMEVFLRQEEAIEQYARKIVVQRFLNDEFFRETFPMPAKKKYKEMLPKQRETKPSKPSMTSNRTSQEVSTTSQHLLFCRYLNALEMTCLSTVLRATIKKHWKAIFVSPYLKQHNRSTGHRNIPLRKALQKKDCNAIHVKDTWKESEIRLILHEINLSIKDQGTFLTSLSMHRVDLGVNGRLKSLSIIQNGVSNYGASQTSKHLRRNNLTFLNLSHNKMTEEGLETLSSLFKENREILTLTISGNLIPTNTQMVFRRGEDEGSDAHFYSSNQREDGTMIDLTPSNPAEVLISKSSVQFSPTYSEVSTTELQKLKSFRERFMEEAALCEKEVVKGRENLREKLMEETLIDLHSKRMEGERTQKVITQAKDRKEVILSKLQEINDQKRPLWMKQDEHLKSELNWLEAEINRREYSQKTSVQDFQKYSLEVMFHRSVVIDQTVDAIKLTKRKEPPKVVLCCPQMSPDQSSASDDHKYVHQSFCFETSKQFSGVVSDSGRNVRATSPVTQPASLVILPHIKLGFLYQLRLQILHLGKDSDIILHLCTKPLKHRTWRGLISLITYHIGQCHLLAESAAQVSSQGRFDSYDGMVITCIFDTVKRSFTMRQDDQEVGEVDMNSEEMWTRINFQGGVTFCLELLREGQEVRILDGIQI</sequence>
<feature type="region of interest" description="Disordered" evidence="1">
    <location>
        <begin position="284"/>
        <end position="306"/>
    </location>
</feature>
<accession>L1J2Y5</accession>
<feature type="region of interest" description="Disordered" evidence="1">
    <location>
        <begin position="395"/>
        <end position="419"/>
    </location>
</feature>
<protein>
    <submittedName>
        <fullName evidence="2 3">Uncharacterized protein</fullName>
    </submittedName>
</protein>
<reference evidence="2 4" key="1">
    <citation type="journal article" date="2012" name="Nature">
        <title>Algal genomes reveal evolutionary mosaicism and the fate of nucleomorphs.</title>
        <authorList>
            <consortium name="DOE Joint Genome Institute"/>
            <person name="Curtis B.A."/>
            <person name="Tanifuji G."/>
            <person name="Burki F."/>
            <person name="Gruber A."/>
            <person name="Irimia M."/>
            <person name="Maruyama S."/>
            <person name="Arias M.C."/>
            <person name="Ball S.G."/>
            <person name="Gile G.H."/>
            <person name="Hirakawa Y."/>
            <person name="Hopkins J.F."/>
            <person name="Kuo A."/>
            <person name="Rensing S.A."/>
            <person name="Schmutz J."/>
            <person name="Symeonidi A."/>
            <person name="Elias M."/>
            <person name="Eveleigh R.J."/>
            <person name="Herman E.K."/>
            <person name="Klute M.J."/>
            <person name="Nakayama T."/>
            <person name="Obornik M."/>
            <person name="Reyes-Prieto A."/>
            <person name="Armbrust E.V."/>
            <person name="Aves S.J."/>
            <person name="Beiko R.G."/>
            <person name="Coutinho P."/>
            <person name="Dacks J.B."/>
            <person name="Durnford D.G."/>
            <person name="Fast N.M."/>
            <person name="Green B.R."/>
            <person name="Grisdale C.J."/>
            <person name="Hempel F."/>
            <person name="Henrissat B."/>
            <person name="Hoppner M.P."/>
            <person name="Ishida K."/>
            <person name="Kim E."/>
            <person name="Koreny L."/>
            <person name="Kroth P.G."/>
            <person name="Liu Y."/>
            <person name="Malik S.B."/>
            <person name="Maier U.G."/>
            <person name="McRose D."/>
            <person name="Mock T."/>
            <person name="Neilson J.A."/>
            <person name="Onodera N.T."/>
            <person name="Poole A.M."/>
            <person name="Pritham E.J."/>
            <person name="Richards T.A."/>
            <person name="Rocap G."/>
            <person name="Roy S.W."/>
            <person name="Sarai C."/>
            <person name="Schaack S."/>
            <person name="Shirato S."/>
            <person name="Slamovits C.H."/>
            <person name="Spencer D.F."/>
            <person name="Suzuki S."/>
            <person name="Worden A.Z."/>
            <person name="Zauner S."/>
            <person name="Barry K."/>
            <person name="Bell C."/>
            <person name="Bharti A.K."/>
            <person name="Crow J.A."/>
            <person name="Grimwood J."/>
            <person name="Kramer R."/>
            <person name="Lindquist E."/>
            <person name="Lucas S."/>
            <person name="Salamov A."/>
            <person name="McFadden G.I."/>
            <person name="Lane C.E."/>
            <person name="Keeling P.J."/>
            <person name="Gray M.W."/>
            <person name="Grigoriev I.V."/>
            <person name="Archibald J.M."/>
        </authorList>
    </citation>
    <scope>NUCLEOTIDE SEQUENCE</scope>
    <source>
        <strain evidence="2 4">CCMP2712</strain>
    </source>
</reference>
<dbReference type="Gene3D" id="3.80.10.10">
    <property type="entry name" value="Ribonuclease Inhibitor"/>
    <property type="match status" value="1"/>
</dbReference>